<evidence type="ECO:0000313" key="3">
    <source>
        <dbReference type="Proteomes" id="UP000525987"/>
    </source>
</evidence>
<comment type="caution">
    <text evidence="2">The sequence shown here is derived from an EMBL/GenBank/DDBJ whole genome shotgun (WGS) entry which is preliminary data.</text>
</comment>
<reference evidence="2 3" key="1">
    <citation type="submission" date="2020-08" db="EMBL/GenBank/DDBJ databases">
        <title>Genomic Encyclopedia of Type Strains, Phase III (KMG-III): the genomes of soil and plant-associated and newly described type strains.</title>
        <authorList>
            <person name="Whitman W."/>
        </authorList>
    </citation>
    <scope>NUCLEOTIDE SEQUENCE [LARGE SCALE GENOMIC DNA]</scope>
    <source>
        <strain evidence="2 3">CECT 5995</strain>
    </source>
</reference>
<dbReference type="Proteomes" id="UP000525987">
    <property type="component" value="Unassembled WGS sequence"/>
</dbReference>
<feature type="region of interest" description="Disordered" evidence="1">
    <location>
        <begin position="29"/>
        <end position="55"/>
    </location>
</feature>
<gene>
    <name evidence="2" type="ORF">FHR96_000739</name>
</gene>
<dbReference type="RefSeq" id="WP_183386306.1">
    <property type="nucleotide sequence ID" value="NZ_JACHXM010000002.1"/>
</dbReference>
<dbReference type="EMBL" id="JACHXM010000002">
    <property type="protein sequence ID" value="MBB3139892.1"/>
    <property type="molecule type" value="Genomic_DNA"/>
</dbReference>
<dbReference type="AlphaFoldDB" id="A0A7W5G4E8"/>
<proteinExistence type="predicted"/>
<accession>A0A7W5G4E8</accession>
<protein>
    <submittedName>
        <fullName evidence="2">Uncharacterized protein</fullName>
    </submittedName>
</protein>
<keyword evidence="3" id="KW-1185">Reference proteome</keyword>
<name>A0A7W5G4E8_9GAMM</name>
<organism evidence="2 3">
    <name type="scientific">Halomonas organivorans</name>
    <dbReference type="NCBI Taxonomy" id="257772"/>
    <lineage>
        <taxon>Bacteria</taxon>
        <taxon>Pseudomonadati</taxon>
        <taxon>Pseudomonadota</taxon>
        <taxon>Gammaproteobacteria</taxon>
        <taxon>Oceanospirillales</taxon>
        <taxon>Halomonadaceae</taxon>
        <taxon>Halomonas</taxon>
    </lineage>
</organism>
<evidence type="ECO:0000313" key="2">
    <source>
        <dbReference type="EMBL" id="MBB3139892.1"/>
    </source>
</evidence>
<evidence type="ECO:0000256" key="1">
    <source>
        <dbReference type="SAM" id="MobiDB-lite"/>
    </source>
</evidence>
<sequence length="55" mass="5807">MILGIVLCVAFLFAQLAVLHYIDRRLADDSSDTPEATAVPPIPQRAEEGAPDAGA</sequence>